<dbReference type="Gramene" id="ERM96046">
    <property type="protein sequence ID" value="ERM96046"/>
    <property type="gene ID" value="AMTR_s00129p00089860"/>
</dbReference>
<gene>
    <name evidence="1" type="ORF">AMTR_s00129p00089860</name>
</gene>
<dbReference type="EMBL" id="KI397331">
    <property type="protein sequence ID" value="ERM96046.1"/>
    <property type="molecule type" value="Genomic_DNA"/>
</dbReference>
<organism evidence="1 2">
    <name type="scientific">Amborella trichopoda</name>
    <dbReference type="NCBI Taxonomy" id="13333"/>
    <lineage>
        <taxon>Eukaryota</taxon>
        <taxon>Viridiplantae</taxon>
        <taxon>Streptophyta</taxon>
        <taxon>Embryophyta</taxon>
        <taxon>Tracheophyta</taxon>
        <taxon>Spermatophyta</taxon>
        <taxon>Magnoliopsida</taxon>
        <taxon>Amborellales</taxon>
        <taxon>Amborellaceae</taxon>
        <taxon>Amborella</taxon>
    </lineage>
</organism>
<name>W1NKP8_AMBTC</name>
<reference evidence="2" key="1">
    <citation type="journal article" date="2013" name="Science">
        <title>The Amborella genome and the evolution of flowering plants.</title>
        <authorList>
            <consortium name="Amborella Genome Project"/>
        </authorList>
    </citation>
    <scope>NUCLEOTIDE SEQUENCE [LARGE SCALE GENOMIC DNA]</scope>
</reference>
<dbReference type="AlphaFoldDB" id="W1NKP8"/>
<dbReference type="PANTHER" id="PTHR34206">
    <property type="entry name" value="OS06G0193300 PROTEIN"/>
    <property type="match status" value="1"/>
</dbReference>
<dbReference type="HOGENOM" id="CLU_138216_1_0_1"/>
<keyword evidence="2" id="KW-1185">Reference proteome</keyword>
<dbReference type="eggNOG" id="ENOG502S4D7">
    <property type="taxonomic scope" value="Eukaryota"/>
</dbReference>
<protein>
    <submittedName>
        <fullName evidence="1">Uncharacterized protein</fullName>
    </submittedName>
</protein>
<accession>W1NKP8</accession>
<dbReference type="PANTHER" id="PTHR34206:SF1">
    <property type="entry name" value="OS10G0390701 PROTEIN"/>
    <property type="match status" value="1"/>
</dbReference>
<sequence length="109" mass="12478">MAINGFNSSRFMSHDTCQSIRPVTMLHGRTQQIPRSKCAPIIKSTRNSKVFEDRERGIICYRDDSGEVICEGYDEGPHFHPRVTEKSANQSIEARILCILLQSRLRLID</sequence>
<dbReference type="OrthoDB" id="581210at2759"/>
<evidence type="ECO:0000313" key="1">
    <source>
        <dbReference type="EMBL" id="ERM96046.1"/>
    </source>
</evidence>
<dbReference type="Proteomes" id="UP000017836">
    <property type="component" value="Unassembled WGS sequence"/>
</dbReference>
<dbReference type="KEGG" id="atr:18423973"/>
<proteinExistence type="predicted"/>
<evidence type="ECO:0000313" key="2">
    <source>
        <dbReference type="Proteomes" id="UP000017836"/>
    </source>
</evidence>